<organism evidence="1 2">
    <name type="scientific">Tribonema minus</name>
    <dbReference type="NCBI Taxonomy" id="303371"/>
    <lineage>
        <taxon>Eukaryota</taxon>
        <taxon>Sar</taxon>
        <taxon>Stramenopiles</taxon>
        <taxon>Ochrophyta</taxon>
        <taxon>PX clade</taxon>
        <taxon>Xanthophyceae</taxon>
        <taxon>Tribonematales</taxon>
        <taxon>Tribonemataceae</taxon>
        <taxon>Tribonema</taxon>
    </lineage>
</organism>
<evidence type="ECO:0000313" key="1">
    <source>
        <dbReference type="EMBL" id="KAG5184056.1"/>
    </source>
</evidence>
<name>A0A835YYP1_9STRA</name>
<sequence length="323" mass="36482">MWQQELLRCRRETYLILFCTAYTSRTVDPDLPAAVVEFLEQLRPLPQRGQLMAMIDADVDTRFLLSQFQPSFAFAEVYGSMYPPACVADHLVVKLRQRCVYEFDEDGEPYGVHTLQNGYHSDEDEDEMVDDFVTSDDSPCHSPNIVITSSEREENFDFCLPPRLSLLTFFMRGGGSLCRQGAARNSLTVDDTVECVLPRSPGVALKHLLHMSTRSHNSWSATFQDAWRVNRKIFRDKPLALAHALADSSHGQLMLAYHRTPRGHELEATFMAHDGTTTGKLLLNSTDNSLSVSYEHAVAATLKQRTMNIVQKQGIDLSHLVMP</sequence>
<reference evidence="1" key="1">
    <citation type="submission" date="2021-02" db="EMBL/GenBank/DDBJ databases">
        <title>First Annotated Genome of the Yellow-green Alga Tribonema minus.</title>
        <authorList>
            <person name="Mahan K.M."/>
        </authorList>
    </citation>
    <scope>NUCLEOTIDE SEQUENCE</scope>
    <source>
        <strain evidence="1">UTEX B ZZ1240</strain>
    </source>
</reference>
<protein>
    <submittedName>
        <fullName evidence="1">Uncharacterized protein</fullName>
    </submittedName>
</protein>
<dbReference type="AlphaFoldDB" id="A0A835YYP1"/>
<comment type="caution">
    <text evidence="1">The sequence shown here is derived from an EMBL/GenBank/DDBJ whole genome shotgun (WGS) entry which is preliminary data.</text>
</comment>
<dbReference type="EMBL" id="JAFCMP010000179">
    <property type="protein sequence ID" value="KAG5184056.1"/>
    <property type="molecule type" value="Genomic_DNA"/>
</dbReference>
<proteinExistence type="predicted"/>
<accession>A0A835YYP1</accession>
<keyword evidence="2" id="KW-1185">Reference proteome</keyword>
<evidence type="ECO:0000313" key="2">
    <source>
        <dbReference type="Proteomes" id="UP000664859"/>
    </source>
</evidence>
<dbReference type="Proteomes" id="UP000664859">
    <property type="component" value="Unassembled WGS sequence"/>
</dbReference>
<gene>
    <name evidence="1" type="ORF">JKP88DRAFT_244928</name>
</gene>